<dbReference type="AlphaFoldDB" id="A0A316UN67"/>
<dbReference type="InterPro" id="IPR043129">
    <property type="entry name" value="ATPase_NBD"/>
</dbReference>
<dbReference type="Gene3D" id="3.30.420.40">
    <property type="match status" value="2"/>
</dbReference>
<dbReference type="RefSeq" id="XP_025361364.1">
    <property type="nucleotide sequence ID" value="XM_025503867.1"/>
</dbReference>
<dbReference type="GeneID" id="37025690"/>
<evidence type="ECO:0000313" key="1">
    <source>
        <dbReference type="EMBL" id="PWN26752.1"/>
    </source>
</evidence>
<dbReference type="EMBL" id="KZ819670">
    <property type="protein sequence ID" value="PWN26752.1"/>
    <property type="molecule type" value="Genomic_DNA"/>
</dbReference>
<dbReference type="Proteomes" id="UP000245884">
    <property type="component" value="Unassembled WGS sequence"/>
</dbReference>
<organism evidence="1 2">
    <name type="scientific">Jaminaea rosea</name>
    <dbReference type="NCBI Taxonomy" id="1569628"/>
    <lineage>
        <taxon>Eukaryota</taxon>
        <taxon>Fungi</taxon>
        <taxon>Dikarya</taxon>
        <taxon>Basidiomycota</taxon>
        <taxon>Ustilaginomycotina</taxon>
        <taxon>Exobasidiomycetes</taxon>
        <taxon>Microstromatales</taxon>
        <taxon>Microstromatales incertae sedis</taxon>
        <taxon>Jaminaea</taxon>
    </lineage>
</organism>
<protein>
    <submittedName>
        <fullName evidence="1">Uncharacterized protein</fullName>
    </submittedName>
</protein>
<name>A0A316UN67_9BASI</name>
<gene>
    <name evidence="1" type="ORF">BDZ90DRAFT_191270</name>
</gene>
<reference evidence="1 2" key="1">
    <citation type="journal article" date="2018" name="Mol. Biol. Evol.">
        <title>Broad Genomic Sampling Reveals a Smut Pathogenic Ancestry of the Fungal Clade Ustilaginomycotina.</title>
        <authorList>
            <person name="Kijpornyongpan T."/>
            <person name="Mondo S.J."/>
            <person name="Barry K."/>
            <person name="Sandor L."/>
            <person name="Lee J."/>
            <person name="Lipzen A."/>
            <person name="Pangilinan J."/>
            <person name="LaButti K."/>
            <person name="Hainaut M."/>
            <person name="Henrissat B."/>
            <person name="Grigoriev I.V."/>
            <person name="Spatafora J.W."/>
            <person name="Aime M.C."/>
        </authorList>
    </citation>
    <scope>NUCLEOTIDE SEQUENCE [LARGE SCALE GENOMIC DNA]</scope>
    <source>
        <strain evidence="1 2">MCA 5214</strain>
    </source>
</reference>
<keyword evidence="2" id="KW-1185">Reference proteome</keyword>
<dbReference type="PANTHER" id="PTHR43190">
    <property type="entry name" value="N-ACETYL-D-GLUCOSAMINE KINASE"/>
    <property type="match status" value="1"/>
</dbReference>
<accession>A0A316UN67</accession>
<dbReference type="SUPFAM" id="SSF53067">
    <property type="entry name" value="Actin-like ATPase domain"/>
    <property type="match status" value="1"/>
</dbReference>
<evidence type="ECO:0000313" key="2">
    <source>
        <dbReference type="Proteomes" id="UP000245884"/>
    </source>
</evidence>
<sequence>MVPRFQPRISTPIDIAVSSLRSDSMPLTLAGQGAEATNIGRPFVICVDAGATKTHAVLLFTDTLTVEGSDSFEVMVGCGSCSALGPVKASDVLRAAVVSVLTRAGLSKYISATPDDDPGSATPPPSPISADAKLFDANDFDHDEHKWRQTVESRVRRSMSYAKPLRNCGALWVGLAGINSPAVEEEIKAHVIDWVEPLGLGISGDLYLGNDALLLGAPLLSSSCSPTGQAGKAICLIAGTGSIGFALGAAQHDGSNDCEDRARECLACGSNHPVSCQSCRLDMIPDELAMAASLPQAKIKTPNDLTTLAQAGGWGWLLGDEGSGYHVGLSALRLLLRNEEERARSSESASRRHQNKTDLAPSPLASLFERQACAILGVASVEQLVQATYAYPLDSFKHWVARLCPLVFAWAFPTKGEGGSPSVTIDEKEDDGSHRLARTLVEESANHLADLGDKLFASASNEEDNEVPSGWTLILAGGLFANSKPFVDLLLETWRRKRCEDRAGQNLFASIRVLDRPAKEGAKALAALAIEEGVMAREADEVLNCCSELPHGLSGLMG</sequence>
<dbReference type="InterPro" id="IPR052519">
    <property type="entry name" value="Euk-type_GlcNAc_Kinase"/>
</dbReference>
<dbReference type="STRING" id="1569628.A0A316UN67"/>
<proteinExistence type="predicted"/>
<dbReference type="OrthoDB" id="311172at2759"/>
<dbReference type="PANTHER" id="PTHR43190:SF3">
    <property type="entry name" value="N-ACETYL-D-GLUCOSAMINE KINASE"/>
    <property type="match status" value="1"/>
</dbReference>